<keyword evidence="3" id="KW-1185">Reference proteome</keyword>
<dbReference type="EMBL" id="JABXXQ010000426">
    <property type="protein sequence ID" value="NVN31598.1"/>
    <property type="molecule type" value="Genomic_DNA"/>
</dbReference>
<organism evidence="2 4">
    <name type="scientific">Endobacter medicaginis</name>
    <dbReference type="NCBI Taxonomy" id="1181271"/>
    <lineage>
        <taxon>Bacteria</taxon>
        <taxon>Pseudomonadati</taxon>
        <taxon>Pseudomonadota</taxon>
        <taxon>Alphaproteobacteria</taxon>
        <taxon>Acetobacterales</taxon>
        <taxon>Acetobacteraceae</taxon>
        <taxon>Endobacter</taxon>
    </lineage>
</organism>
<reference evidence="2 4" key="1">
    <citation type="submission" date="2020-06" db="EMBL/GenBank/DDBJ databases">
        <title>Description of novel acetic acid bacteria.</title>
        <authorList>
            <person name="Sombolestani A."/>
        </authorList>
    </citation>
    <scope>NUCLEOTIDE SEQUENCE [LARGE SCALE GENOMIC DNA]</scope>
    <source>
        <strain evidence="2 4">LMG 26838</strain>
    </source>
</reference>
<sequence length="240" mass="25933">MSETTAPASRAVLELRDLRPDFRLSQLAPHPVNLRLRAGECLQIVTRGWREAAAFADLCEGLVDPFDGTVLMQGLDWAGLPRREAGALRGRIGRTHHRGAFNELAPVGEDILLPQLHHTRIPRPKLIAAAEALCLRFGLPGLPTGLPGEIGEADLARANCVRAFLGHPDLLLLEPPMLTAPDLLPAFLAALTEARDRGAAAICFTRRLDLGDGAVRRSFGGVFSHRSLLGDDGLRPLHLA</sequence>
<evidence type="ECO:0000313" key="4">
    <source>
        <dbReference type="Proteomes" id="UP000565205"/>
    </source>
</evidence>
<dbReference type="Proteomes" id="UP000565205">
    <property type="component" value="Unassembled WGS sequence"/>
</dbReference>
<accession>A0A850NXV1</accession>
<dbReference type="EMBL" id="JACHXV010000004">
    <property type="protein sequence ID" value="MBB3173615.1"/>
    <property type="molecule type" value="Genomic_DNA"/>
</dbReference>
<dbReference type="Gene3D" id="3.40.50.300">
    <property type="entry name" value="P-loop containing nucleotide triphosphate hydrolases"/>
    <property type="match status" value="1"/>
</dbReference>
<dbReference type="GO" id="GO:0005524">
    <property type="term" value="F:ATP binding"/>
    <property type="evidence" value="ECO:0007669"/>
    <property type="project" value="UniProtKB-KW"/>
</dbReference>
<dbReference type="RefSeq" id="WP_176626022.1">
    <property type="nucleotide sequence ID" value="NZ_JABXXQ010000426.1"/>
</dbReference>
<keyword evidence="2" id="KW-0547">Nucleotide-binding</keyword>
<proteinExistence type="predicted"/>
<dbReference type="AlphaFoldDB" id="A0A850NXV1"/>
<protein>
    <submittedName>
        <fullName evidence="2">ABC transporter ATP-binding protein</fullName>
    </submittedName>
    <submittedName>
        <fullName evidence="1">Phospholipid/cholesterol/gamma-HCH transport system ATP-binding protein</fullName>
    </submittedName>
</protein>
<gene>
    <name evidence="1" type="ORF">FHR90_001438</name>
    <name evidence="2" type="ORF">HUK83_14815</name>
</gene>
<evidence type="ECO:0000313" key="1">
    <source>
        <dbReference type="EMBL" id="MBB3173615.1"/>
    </source>
</evidence>
<evidence type="ECO:0000313" key="2">
    <source>
        <dbReference type="EMBL" id="NVN31598.1"/>
    </source>
</evidence>
<dbReference type="Proteomes" id="UP000557688">
    <property type="component" value="Unassembled WGS sequence"/>
</dbReference>
<comment type="caution">
    <text evidence="2">The sequence shown here is derived from an EMBL/GenBank/DDBJ whole genome shotgun (WGS) entry which is preliminary data.</text>
</comment>
<dbReference type="InterPro" id="IPR027417">
    <property type="entry name" value="P-loop_NTPase"/>
</dbReference>
<keyword evidence="2" id="KW-0067">ATP-binding</keyword>
<evidence type="ECO:0000313" key="3">
    <source>
        <dbReference type="Proteomes" id="UP000557688"/>
    </source>
</evidence>
<name>A0A850NXV1_9PROT</name>
<dbReference type="SUPFAM" id="SSF52540">
    <property type="entry name" value="P-loop containing nucleoside triphosphate hydrolases"/>
    <property type="match status" value="1"/>
</dbReference>
<reference evidence="1 3" key="2">
    <citation type="submission" date="2020-08" db="EMBL/GenBank/DDBJ databases">
        <title>Genomic Encyclopedia of Type Strains, Phase III (KMG-III): the genomes of soil and plant-associated and newly described type strains.</title>
        <authorList>
            <person name="Whitman W."/>
        </authorList>
    </citation>
    <scope>NUCLEOTIDE SEQUENCE [LARGE SCALE GENOMIC DNA]</scope>
    <source>
        <strain evidence="1 3">CECT 8088</strain>
    </source>
</reference>